<name>A0A4U6V4P1_SETVI</name>
<sequence length="80" mass="8562">MAWGLPPRPPLSKVQALYELCKRTFPSPSVAGASPSSPPADAVRRVPSLMGTSGIRNPRWFSGQSSRAELVAYLCCATMV</sequence>
<gene>
    <name evidence="1" type="ORF">SEVIR_3G032100v2</name>
</gene>
<accession>A0A4U6V4P1</accession>
<reference evidence="1" key="1">
    <citation type="submission" date="2019-03" db="EMBL/GenBank/DDBJ databases">
        <title>WGS assembly of Setaria viridis.</title>
        <authorList>
            <person name="Huang P."/>
            <person name="Jenkins J."/>
            <person name="Grimwood J."/>
            <person name="Barry K."/>
            <person name="Healey A."/>
            <person name="Mamidi S."/>
            <person name="Sreedasyam A."/>
            <person name="Shu S."/>
            <person name="Feldman M."/>
            <person name="Wu J."/>
            <person name="Yu Y."/>
            <person name="Chen C."/>
            <person name="Johnson J."/>
            <person name="Rokhsar D."/>
            <person name="Baxter I."/>
            <person name="Schmutz J."/>
            <person name="Brutnell T."/>
            <person name="Kellogg E."/>
        </authorList>
    </citation>
    <scope>NUCLEOTIDE SEQUENCE [LARGE SCALE GENOMIC DNA]</scope>
</reference>
<protein>
    <submittedName>
        <fullName evidence="1">Uncharacterized protein</fullName>
    </submittedName>
</protein>
<dbReference type="Proteomes" id="UP000298652">
    <property type="component" value="Chromosome 3"/>
</dbReference>
<organism evidence="1 2">
    <name type="scientific">Setaria viridis</name>
    <name type="common">Green bristlegrass</name>
    <name type="synonym">Setaria italica subsp. viridis</name>
    <dbReference type="NCBI Taxonomy" id="4556"/>
    <lineage>
        <taxon>Eukaryota</taxon>
        <taxon>Viridiplantae</taxon>
        <taxon>Streptophyta</taxon>
        <taxon>Embryophyta</taxon>
        <taxon>Tracheophyta</taxon>
        <taxon>Spermatophyta</taxon>
        <taxon>Magnoliopsida</taxon>
        <taxon>Liliopsida</taxon>
        <taxon>Poales</taxon>
        <taxon>Poaceae</taxon>
        <taxon>PACMAD clade</taxon>
        <taxon>Panicoideae</taxon>
        <taxon>Panicodae</taxon>
        <taxon>Paniceae</taxon>
        <taxon>Cenchrinae</taxon>
        <taxon>Setaria</taxon>
    </lineage>
</organism>
<keyword evidence="2" id="KW-1185">Reference proteome</keyword>
<proteinExistence type="predicted"/>
<evidence type="ECO:0000313" key="2">
    <source>
        <dbReference type="Proteomes" id="UP000298652"/>
    </source>
</evidence>
<evidence type="ECO:0000313" key="1">
    <source>
        <dbReference type="EMBL" id="TKW24131.1"/>
    </source>
</evidence>
<dbReference type="AlphaFoldDB" id="A0A4U6V4P1"/>
<dbReference type="Gramene" id="TKW24131">
    <property type="protein sequence ID" value="TKW24131"/>
    <property type="gene ID" value="SEVIR_3G032100v2"/>
</dbReference>
<dbReference type="EMBL" id="CM016554">
    <property type="protein sequence ID" value="TKW24131.1"/>
    <property type="molecule type" value="Genomic_DNA"/>
</dbReference>